<evidence type="ECO:0000313" key="2">
    <source>
        <dbReference type="Proteomes" id="UP001228376"/>
    </source>
</evidence>
<dbReference type="RefSeq" id="WP_306067307.1">
    <property type="nucleotide sequence ID" value="NZ_JAROCA020000001.1"/>
</dbReference>
<name>A0ABU5CFR4_9BACI</name>
<dbReference type="InterPro" id="IPR024047">
    <property type="entry name" value="MM3350-like_sf"/>
</dbReference>
<gene>
    <name evidence="1" type="ORF">P5G51_006800</name>
</gene>
<sequence length="62" mass="7225">MSKRQHSANWTYYEGMCFLHLFDFGDEWHFQVEVKKMIEGVEKTDGIVAAKGENPDQYALVV</sequence>
<reference evidence="1 2" key="1">
    <citation type="submission" date="2023-10" db="EMBL/GenBank/DDBJ databases">
        <title>179-bfca-hs.</title>
        <authorList>
            <person name="Miliotis G."/>
            <person name="Sengupta P."/>
            <person name="Hameed A."/>
            <person name="Chuvochina M."/>
            <person name="Mcdonagh F."/>
            <person name="Simpson A.C."/>
            <person name="Singh N.K."/>
            <person name="Rekha P.D."/>
            <person name="Raman K."/>
            <person name="Hugenholtz P."/>
            <person name="Venkateswaran K."/>
        </authorList>
    </citation>
    <scope>NUCLEOTIDE SEQUENCE [LARGE SCALE GENOMIC DNA]</scope>
    <source>
        <strain evidence="1 2">179-BFC-A-HS</strain>
    </source>
</reference>
<accession>A0ABU5CFR4</accession>
<evidence type="ECO:0000313" key="1">
    <source>
        <dbReference type="EMBL" id="MDY0405148.1"/>
    </source>
</evidence>
<keyword evidence="2" id="KW-1185">Reference proteome</keyword>
<organism evidence="1 2">
    <name type="scientific">Tigheibacillus jepli</name>
    <dbReference type="NCBI Taxonomy" id="3035914"/>
    <lineage>
        <taxon>Bacteria</taxon>
        <taxon>Bacillati</taxon>
        <taxon>Bacillota</taxon>
        <taxon>Bacilli</taxon>
        <taxon>Bacillales</taxon>
        <taxon>Bacillaceae</taxon>
        <taxon>Tigheibacillus</taxon>
    </lineage>
</organism>
<proteinExistence type="predicted"/>
<dbReference type="SUPFAM" id="SSF159941">
    <property type="entry name" value="MM3350-like"/>
    <property type="match status" value="1"/>
</dbReference>
<dbReference type="Proteomes" id="UP001228376">
    <property type="component" value="Unassembled WGS sequence"/>
</dbReference>
<comment type="caution">
    <text evidence="1">The sequence shown here is derived from an EMBL/GenBank/DDBJ whole genome shotgun (WGS) entry which is preliminary data.</text>
</comment>
<dbReference type="EMBL" id="JAROCA020000001">
    <property type="protein sequence ID" value="MDY0405148.1"/>
    <property type="molecule type" value="Genomic_DNA"/>
</dbReference>
<protein>
    <submittedName>
        <fullName evidence="1">Uncharacterized protein</fullName>
    </submittedName>
</protein>